<protein>
    <submittedName>
        <fullName evidence="2">Heme NO-binding domain-containing protein</fullName>
    </submittedName>
</protein>
<comment type="caution">
    <text evidence="2">The sequence shown here is derived from an EMBL/GenBank/DDBJ whole genome shotgun (WGS) entry which is preliminary data.</text>
</comment>
<evidence type="ECO:0000313" key="2">
    <source>
        <dbReference type="EMBL" id="MDC7715675.1"/>
    </source>
</evidence>
<dbReference type="InterPro" id="IPR011644">
    <property type="entry name" value="Heme_NO-bd"/>
</dbReference>
<sequence>MKGVVFTEFLGLVEQQFSADMVDDIIDDAQLPHGGAYTAVGTYPFPEMVALIVALSRRTGLAVPVLIHAFGQHLFGRFFVLYPAFINACDSTIGLVSHIEQVIHTEVRKLYPDAELPSFDVESHTAQRLSVVYRSPRCLADLAVGLIDGAIVHYGEQGHLQLTREALDAEGTAVRFILEKT</sequence>
<dbReference type="RefSeq" id="WP_272750173.1">
    <property type="nucleotide sequence ID" value="NZ_JAQQLF010000001.1"/>
</dbReference>
<dbReference type="InterPro" id="IPR038158">
    <property type="entry name" value="H-NOX_domain_sf"/>
</dbReference>
<gene>
    <name evidence="2" type="ORF">PQU95_00385</name>
</gene>
<dbReference type="SUPFAM" id="SSF111126">
    <property type="entry name" value="Ligand-binding domain in the NO signalling and Golgi transport"/>
    <property type="match status" value="1"/>
</dbReference>
<evidence type="ECO:0000259" key="1">
    <source>
        <dbReference type="Pfam" id="PF07700"/>
    </source>
</evidence>
<name>A0ABT5ISY4_9NEIS</name>
<evidence type="ECO:0000313" key="3">
    <source>
        <dbReference type="Proteomes" id="UP001219956"/>
    </source>
</evidence>
<dbReference type="Gene3D" id="3.90.1520.10">
    <property type="entry name" value="H-NOX domain"/>
    <property type="match status" value="1"/>
</dbReference>
<feature type="domain" description="Heme NO-binding" evidence="1">
    <location>
        <begin position="2"/>
        <end position="157"/>
    </location>
</feature>
<dbReference type="Pfam" id="PF07700">
    <property type="entry name" value="HNOB"/>
    <property type="match status" value="1"/>
</dbReference>
<dbReference type="Proteomes" id="UP001219956">
    <property type="component" value="Unassembled WGS sequence"/>
</dbReference>
<keyword evidence="3" id="KW-1185">Reference proteome</keyword>
<dbReference type="EMBL" id="JAQQLF010000001">
    <property type="protein sequence ID" value="MDC7715675.1"/>
    <property type="molecule type" value="Genomic_DNA"/>
</dbReference>
<accession>A0ABT5ISY4</accession>
<reference evidence="2 3" key="1">
    <citation type="submission" date="2023-01" db="EMBL/GenBank/DDBJ databases">
        <title>Novel species of the genus Vogesella isolated from rivers.</title>
        <authorList>
            <person name="Lu H."/>
        </authorList>
    </citation>
    <scope>NUCLEOTIDE SEQUENCE [LARGE SCALE GENOMIC DNA]</scope>
    <source>
        <strain evidence="2 3">DC21W</strain>
    </source>
</reference>
<proteinExistence type="predicted"/>
<organism evidence="2 3">
    <name type="scientific">Vogesella aquatica</name>
    <dbReference type="NCBI Taxonomy" id="2984206"/>
    <lineage>
        <taxon>Bacteria</taxon>
        <taxon>Pseudomonadati</taxon>
        <taxon>Pseudomonadota</taxon>
        <taxon>Betaproteobacteria</taxon>
        <taxon>Neisseriales</taxon>
        <taxon>Chromobacteriaceae</taxon>
        <taxon>Vogesella</taxon>
    </lineage>
</organism>
<dbReference type="InterPro" id="IPR024096">
    <property type="entry name" value="NO_sig/Golgi_transp_ligand-bd"/>
</dbReference>